<reference evidence="1" key="1">
    <citation type="journal article" date="2016" name="Sci. Rep.">
        <title>Evaluation of genetic diversity among strains of the human gut commensal Bifidobacterium adolescentis.</title>
        <authorList>
            <person name="Duranti S."/>
            <person name="Milani C."/>
            <person name="Lugli G.A."/>
            <person name="Mancabelli L."/>
            <person name="Turroni F."/>
            <person name="Ferrario C."/>
            <person name="Mangifesta M."/>
            <person name="Viappiani A."/>
            <person name="Sanchez B."/>
            <person name="Margolles A."/>
            <person name="van Sinderen D."/>
            <person name="Ventura M."/>
        </authorList>
    </citation>
    <scope>NUCLEOTIDE SEQUENCE</scope>
    <source>
        <strain evidence="1">703B</strain>
    </source>
</reference>
<dbReference type="Proteomes" id="UP000193179">
    <property type="component" value="Chromosome"/>
</dbReference>
<sequence>MSVTVKRVDRKSSQRFYELIVETAEVTVRVPFNGYELDDLGQQINRCFNEED</sequence>
<gene>
    <name evidence="1" type="ORF">B0703_09415</name>
</gene>
<dbReference type="RefSeq" id="WP_003833860.1">
    <property type="nucleotide sequence ID" value="NZ_CAXVIL010000003.1"/>
</dbReference>
<name>A0AAF1A5Z4_BIFAD</name>
<reference evidence="1" key="2">
    <citation type="submission" date="2023-09" db="EMBL/GenBank/DDBJ databases">
        <title>Ecological and genomic based identification of the Bifidobacterium adolescentis prototype of the healthy human gut microbiota.</title>
        <authorList>
            <person name="Lugli G.A."/>
            <person name="Argentini C."/>
            <person name="Tarracchini C."/>
            <person name="Fontana F."/>
            <person name="Alessandri G."/>
            <person name="Mancabelli L."/>
            <person name="Milani C."/>
            <person name="Turroni F."/>
            <person name="Ventura M."/>
        </authorList>
    </citation>
    <scope>NUCLEOTIDE SEQUENCE</scope>
    <source>
        <strain evidence="1">703B</strain>
    </source>
</reference>
<proteinExistence type="predicted"/>
<evidence type="ECO:0000313" key="1">
    <source>
        <dbReference type="EMBL" id="WNE85180.1"/>
    </source>
</evidence>
<dbReference type="AlphaFoldDB" id="A0AAF1A5Z4"/>
<organism evidence="1 2">
    <name type="scientific">Bifidobacterium adolescentis</name>
    <dbReference type="NCBI Taxonomy" id="1680"/>
    <lineage>
        <taxon>Bacteria</taxon>
        <taxon>Bacillati</taxon>
        <taxon>Actinomycetota</taxon>
        <taxon>Actinomycetes</taxon>
        <taxon>Bifidobacteriales</taxon>
        <taxon>Bifidobacteriaceae</taxon>
        <taxon>Bifidobacterium</taxon>
    </lineage>
</organism>
<protein>
    <submittedName>
        <fullName evidence="1">Uncharacterized protein</fullName>
    </submittedName>
</protein>
<accession>A0AAF1A5Z4</accession>
<dbReference type="GeneID" id="45583662"/>
<evidence type="ECO:0000313" key="2">
    <source>
        <dbReference type="Proteomes" id="UP000193179"/>
    </source>
</evidence>
<dbReference type="EMBL" id="CP133648">
    <property type="protein sequence ID" value="WNE85180.1"/>
    <property type="molecule type" value="Genomic_DNA"/>
</dbReference>